<feature type="transmembrane region" description="Helical" evidence="13">
    <location>
        <begin position="601"/>
        <end position="625"/>
    </location>
</feature>
<gene>
    <name evidence="16" type="ORF">GCM10011611_54540</name>
</gene>
<feature type="transmembrane region" description="Helical" evidence="13">
    <location>
        <begin position="43"/>
        <end position="67"/>
    </location>
</feature>
<dbReference type="EC" id="2.7.13.3" evidence="3"/>
<keyword evidence="7" id="KW-0547">Nucleotide-binding</keyword>
<evidence type="ECO:0000313" key="16">
    <source>
        <dbReference type="EMBL" id="GGF41218.1"/>
    </source>
</evidence>
<evidence type="ECO:0000256" key="9">
    <source>
        <dbReference type="ARBA" id="ARBA00022840"/>
    </source>
</evidence>
<dbReference type="InterPro" id="IPR005467">
    <property type="entry name" value="His_kinase_dom"/>
</dbReference>
<dbReference type="SUPFAM" id="SSF55874">
    <property type="entry name" value="ATPase domain of HSP90 chaperone/DNA topoisomerase II/histidine kinase"/>
    <property type="match status" value="1"/>
</dbReference>
<feature type="transmembrane region" description="Helical" evidence="13">
    <location>
        <begin position="388"/>
        <end position="406"/>
    </location>
</feature>
<feature type="modified residue" description="4-aspartylphosphate" evidence="12">
    <location>
        <position position="968"/>
    </location>
</feature>
<proteinExistence type="predicted"/>
<keyword evidence="9" id="KW-0067">ATP-binding</keyword>
<dbReference type="GO" id="GO:0005886">
    <property type="term" value="C:plasma membrane"/>
    <property type="evidence" value="ECO:0007669"/>
    <property type="project" value="UniProtKB-SubCell"/>
</dbReference>
<feature type="transmembrane region" description="Helical" evidence="13">
    <location>
        <begin position="456"/>
        <end position="476"/>
    </location>
</feature>
<evidence type="ECO:0000256" key="13">
    <source>
        <dbReference type="SAM" id="Phobius"/>
    </source>
</evidence>
<dbReference type="Proteomes" id="UP000646365">
    <property type="component" value="Unassembled WGS sequence"/>
</dbReference>
<evidence type="ECO:0000259" key="15">
    <source>
        <dbReference type="PROSITE" id="PS50110"/>
    </source>
</evidence>
<dbReference type="Pfam" id="PF02518">
    <property type="entry name" value="HATPase_c"/>
    <property type="match status" value="1"/>
</dbReference>
<dbReference type="InterPro" id="IPR036890">
    <property type="entry name" value="HATPase_C_sf"/>
</dbReference>
<evidence type="ECO:0000256" key="11">
    <source>
        <dbReference type="ARBA" id="ARBA00023136"/>
    </source>
</evidence>
<feature type="transmembrane region" description="Helical" evidence="13">
    <location>
        <begin position="427"/>
        <end position="450"/>
    </location>
</feature>
<evidence type="ECO:0000256" key="12">
    <source>
        <dbReference type="PROSITE-ProRule" id="PRU00169"/>
    </source>
</evidence>
<evidence type="ECO:0000313" key="17">
    <source>
        <dbReference type="Proteomes" id="UP000646365"/>
    </source>
</evidence>
<comment type="subcellular location">
    <subcellularLocation>
        <location evidence="2">Cell membrane</location>
    </subcellularLocation>
</comment>
<keyword evidence="11 13" id="KW-0472">Membrane</keyword>
<evidence type="ECO:0000256" key="2">
    <source>
        <dbReference type="ARBA" id="ARBA00004236"/>
    </source>
</evidence>
<reference evidence="16" key="1">
    <citation type="journal article" date="2014" name="Int. J. Syst. Evol. Microbiol.">
        <title>Complete genome sequence of Corynebacterium casei LMG S-19264T (=DSM 44701T), isolated from a smear-ripened cheese.</title>
        <authorList>
            <consortium name="US DOE Joint Genome Institute (JGI-PGF)"/>
            <person name="Walter F."/>
            <person name="Albersmeier A."/>
            <person name="Kalinowski J."/>
            <person name="Ruckert C."/>
        </authorList>
    </citation>
    <scope>NUCLEOTIDE SEQUENCE</scope>
    <source>
        <strain evidence="16">CGMCC 1.15725</strain>
    </source>
</reference>
<feature type="domain" description="Response regulatory" evidence="15">
    <location>
        <begin position="919"/>
        <end position="1034"/>
    </location>
</feature>
<dbReference type="Pfam" id="PF00072">
    <property type="entry name" value="Response_reg"/>
    <property type="match status" value="1"/>
</dbReference>
<sequence length="1127" mass="124540">MSGRQRIVRERRQYNQWVANQTLEDYALRFTAKRARRWSSFRVANTAIGAISFLACEAIGGSLTLNYGFTNTAAAILAVGLLIFATGLPICYHAIRHGVDVDLLTRGAGFGYIGSTITSLIYASFTFILFAVEGVIMAAALETCFGIPRPIAYVLVSLVVVPIVAYGIRMISRLQVWTQPIWLFFQVAPLVAIALGHPDEVQNWSDYRGLVGNGSGQFDLLLFGIAASILLSLIPQIGEQVDYLRFLPSRRRKGRFGWWAALLLAGPGWILMGAAKLFAGSFLAVLALQHGVPYAHATEPAELYRVALQYLTLSPQAALILTGIFVVTCQLKINVTNAYAGSIAWSNFFSRLTHSHPGRVVWVLFNIALSLMLMNLGIFGVIERILGLYSNFAVAWLGAIVADLVINKPLGWSPPGIEFKRAHLYDINPVGVGAMLLAVTASTLAFFGMFGATAQAFAPFISLTVAFGAAPLIAWATEGRYYIARTPQAALEPGAELRCSICENVFEREDMAFCPAYGGAICSLCCTLDARCHDSCKAEARFVEQIMALLRRLLPARLALGLNSRVGHFIGVLFLFALVIGGVLTFIYYLDAVGPPSDRMIIANTLWLVFVSLLIVSGVAAWLLVLAHESRRAAEEESDRQTHMLMREIEAHERTDAELQKAKEVAEAANFAKSRYVIGMSHEIRAPLNAIFGYAQLMERDGAAVPVRQNAVRVIRRSAEHLSNLIDGLLDISKIEAGRFMLYRDRVRIRDFLDQIVDMFRLQAQAQGIAFHYDGAESLPVYVYTDEKRLRQILINLLSNAVKYTDRGHAALRVHYRGQVAEFEIEDSGIGIPAADIERIFEPFERGQMPNARAVPGTGLGLTITKLLTEMMGGAISVESVLGRGSLFRIKLFLSEATAPETLPAPQARIAGYRGPRRKVLIADDDTAHLELVQELLTPLGFLTFSASDGLTCLSLAEECRPDLVLLDISMPGLDGWSVARRLREAGHAKARIVMISANVDEFRTRREAEPAHDDHLVKPIDVQRLIDRIQVLLGLDWIEHGQDEPEPAAPHTIEARPAEAVPSRRHLDELHQLGRIGYIRGIEAKLGEIATEDENLMPFTHRLGEIVKRFDLKRYMSILEELRADE</sequence>
<dbReference type="SUPFAM" id="SSF47384">
    <property type="entry name" value="Homodimeric domain of signal transducing histidine kinase"/>
    <property type="match status" value="1"/>
</dbReference>
<dbReference type="Gene3D" id="1.10.4160.10">
    <property type="entry name" value="Hydantoin permease"/>
    <property type="match status" value="1"/>
</dbReference>
<keyword evidence="5 12" id="KW-0597">Phosphoprotein</keyword>
<keyword evidence="17" id="KW-1185">Reference proteome</keyword>
<keyword evidence="13" id="KW-0812">Transmembrane</keyword>
<dbReference type="InterPro" id="IPR036097">
    <property type="entry name" value="HisK_dim/P_sf"/>
</dbReference>
<dbReference type="CDD" id="cd16922">
    <property type="entry name" value="HATPase_EvgS-ArcB-TorS-like"/>
    <property type="match status" value="1"/>
</dbReference>
<evidence type="ECO:0000256" key="8">
    <source>
        <dbReference type="ARBA" id="ARBA00022777"/>
    </source>
</evidence>
<feature type="transmembrane region" description="Helical" evidence="13">
    <location>
        <begin position="258"/>
        <end position="287"/>
    </location>
</feature>
<dbReference type="PROSITE" id="PS50109">
    <property type="entry name" value="HIS_KIN"/>
    <property type="match status" value="1"/>
</dbReference>
<dbReference type="FunFam" id="3.30.565.10:FF:000023">
    <property type="entry name" value="PAS domain-containing sensor histidine kinase"/>
    <property type="match status" value="1"/>
</dbReference>
<feature type="transmembrane region" description="Helical" evidence="13">
    <location>
        <begin position="73"/>
        <end position="95"/>
    </location>
</feature>
<dbReference type="SMART" id="SM00388">
    <property type="entry name" value="HisKA"/>
    <property type="match status" value="1"/>
</dbReference>
<dbReference type="Gene3D" id="3.30.565.10">
    <property type="entry name" value="Histidine kinase-like ATPase, C-terminal domain"/>
    <property type="match status" value="1"/>
</dbReference>
<dbReference type="Pfam" id="PF00512">
    <property type="entry name" value="HisKA"/>
    <property type="match status" value="1"/>
</dbReference>
<dbReference type="RefSeq" id="WP_189051332.1">
    <property type="nucleotide sequence ID" value="NZ_BMJQ01000017.1"/>
</dbReference>
<dbReference type="InterPro" id="IPR004358">
    <property type="entry name" value="Sig_transdc_His_kin-like_C"/>
</dbReference>
<dbReference type="PROSITE" id="PS50110">
    <property type="entry name" value="RESPONSE_REGULATORY"/>
    <property type="match status" value="1"/>
</dbReference>
<dbReference type="GO" id="GO:0005524">
    <property type="term" value="F:ATP binding"/>
    <property type="evidence" value="ECO:0007669"/>
    <property type="project" value="UniProtKB-KW"/>
</dbReference>
<dbReference type="SUPFAM" id="SSF52172">
    <property type="entry name" value="CheY-like"/>
    <property type="match status" value="1"/>
</dbReference>
<evidence type="ECO:0000256" key="6">
    <source>
        <dbReference type="ARBA" id="ARBA00022679"/>
    </source>
</evidence>
<comment type="catalytic activity">
    <reaction evidence="1">
        <text>ATP + protein L-histidine = ADP + protein N-phospho-L-histidine.</text>
        <dbReference type="EC" id="2.7.13.3"/>
    </reaction>
</comment>
<dbReference type="AlphaFoldDB" id="A0A8J2YYI1"/>
<feature type="transmembrane region" description="Helical" evidence="13">
    <location>
        <begin position="360"/>
        <end position="382"/>
    </location>
</feature>
<evidence type="ECO:0000256" key="7">
    <source>
        <dbReference type="ARBA" id="ARBA00022741"/>
    </source>
</evidence>
<evidence type="ECO:0000256" key="4">
    <source>
        <dbReference type="ARBA" id="ARBA00022475"/>
    </source>
</evidence>
<dbReference type="GO" id="GO:0000155">
    <property type="term" value="F:phosphorelay sensor kinase activity"/>
    <property type="evidence" value="ECO:0007669"/>
    <property type="project" value="InterPro"/>
</dbReference>
<dbReference type="InterPro" id="IPR003594">
    <property type="entry name" value="HATPase_dom"/>
</dbReference>
<dbReference type="PANTHER" id="PTHR43047">
    <property type="entry name" value="TWO-COMPONENT HISTIDINE PROTEIN KINASE"/>
    <property type="match status" value="1"/>
</dbReference>
<dbReference type="CDD" id="cd17546">
    <property type="entry name" value="REC_hyHK_CKI1_RcsC-like"/>
    <property type="match status" value="1"/>
</dbReference>
<dbReference type="CDD" id="cd00082">
    <property type="entry name" value="HisKA"/>
    <property type="match status" value="1"/>
</dbReference>
<feature type="domain" description="Histidine kinase" evidence="14">
    <location>
        <begin position="679"/>
        <end position="896"/>
    </location>
</feature>
<feature type="transmembrane region" description="Helical" evidence="13">
    <location>
        <begin position="180"/>
        <end position="198"/>
    </location>
</feature>
<dbReference type="Gene3D" id="3.40.50.2300">
    <property type="match status" value="1"/>
</dbReference>
<keyword evidence="13" id="KW-1133">Transmembrane helix</keyword>
<dbReference type="InterPro" id="IPR003661">
    <property type="entry name" value="HisK_dim/P_dom"/>
</dbReference>
<dbReference type="InterPro" id="IPR001789">
    <property type="entry name" value="Sig_transdc_resp-reg_receiver"/>
</dbReference>
<evidence type="ECO:0000256" key="1">
    <source>
        <dbReference type="ARBA" id="ARBA00000085"/>
    </source>
</evidence>
<dbReference type="PRINTS" id="PR00344">
    <property type="entry name" value="BCTRLSENSOR"/>
</dbReference>
<feature type="transmembrane region" description="Helical" evidence="13">
    <location>
        <begin position="566"/>
        <end position="589"/>
    </location>
</feature>
<evidence type="ECO:0000256" key="3">
    <source>
        <dbReference type="ARBA" id="ARBA00012438"/>
    </source>
</evidence>
<reference evidence="16" key="2">
    <citation type="submission" date="2020-09" db="EMBL/GenBank/DDBJ databases">
        <authorList>
            <person name="Sun Q."/>
            <person name="Zhou Y."/>
        </authorList>
    </citation>
    <scope>NUCLEOTIDE SEQUENCE</scope>
    <source>
        <strain evidence="16">CGMCC 1.15725</strain>
    </source>
</reference>
<dbReference type="SMART" id="SM00448">
    <property type="entry name" value="REC"/>
    <property type="match status" value="1"/>
</dbReference>
<evidence type="ECO:0000256" key="5">
    <source>
        <dbReference type="ARBA" id="ARBA00022553"/>
    </source>
</evidence>
<feature type="transmembrane region" description="Helical" evidence="13">
    <location>
        <begin position="151"/>
        <end position="168"/>
    </location>
</feature>
<dbReference type="InterPro" id="IPR011006">
    <property type="entry name" value="CheY-like_superfamily"/>
</dbReference>
<keyword evidence="10" id="KW-0902">Two-component regulatory system</keyword>
<feature type="transmembrane region" description="Helical" evidence="13">
    <location>
        <begin position="307"/>
        <end position="327"/>
    </location>
</feature>
<comment type="caution">
    <text evidence="16">The sequence shown here is derived from an EMBL/GenBank/DDBJ whole genome shotgun (WGS) entry which is preliminary data.</text>
</comment>
<dbReference type="EMBL" id="BMJQ01000017">
    <property type="protein sequence ID" value="GGF41218.1"/>
    <property type="molecule type" value="Genomic_DNA"/>
</dbReference>
<evidence type="ECO:0000259" key="14">
    <source>
        <dbReference type="PROSITE" id="PS50109"/>
    </source>
</evidence>
<evidence type="ECO:0000256" key="10">
    <source>
        <dbReference type="ARBA" id="ARBA00023012"/>
    </source>
</evidence>
<name>A0A8J2YYI1_9PROT</name>
<dbReference type="Gene3D" id="1.10.287.130">
    <property type="match status" value="1"/>
</dbReference>
<keyword evidence="4" id="KW-1003">Cell membrane</keyword>
<dbReference type="SMART" id="SM00387">
    <property type="entry name" value="HATPase_c"/>
    <property type="match status" value="1"/>
</dbReference>
<keyword evidence="6" id="KW-0808">Transferase</keyword>
<feature type="transmembrane region" description="Helical" evidence="13">
    <location>
        <begin position="218"/>
        <end position="237"/>
    </location>
</feature>
<organism evidence="16 17">
    <name type="scientific">Aliidongia dinghuensis</name>
    <dbReference type="NCBI Taxonomy" id="1867774"/>
    <lineage>
        <taxon>Bacteria</taxon>
        <taxon>Pseudomonadati</taxon>
        <taxon>Pseudomonadota</taxon>
        <taxon>Alphaproteobacteria</taxon>
        <taxon>Rhodospirillales</taxon>
        <taxon>Dongiaceae</taxon>
        <taxon>Aliidongia</taxon>
    </lineage>
</organism>
<accession>A0A8J2YYI1</accession>
<feature type="transmembrane region" description="Helical" evidence="13">
    <location>
        <begin position="107"/>
        <end position="131"/>
    </location>
</feature>
<keyword evidence="8 16" id="KW-0418">Kinase</keyword>
<protein>
    <recommendedName>
        <fullName evidence="3">histidine kinase</fullName>
        <ecNumber evidence="3">2.7.13.3</ecNumber>
    </recommendedName>
</protein>